<reference evidence="1" key="2">
    <citation type="journal article" date="2015" name="Fish Shellfish Immunol.">
        <title>Early steps in the European eel (Anguilla anguilla)-Vibrio vulnificus interaction in the gills: Role of the RtxA13 toxin.</title>
        <authorList>
            <person name="Callol A."/>
            <person name="Pajuelo D."/>
            <person name="Ebbesson L."/>
            <person name="Teles M."/>
            <person name="MacKenzie S."/>
            <person name="Amaro C."/>
        </authorList>
    </citation>
    <scope>NUCLEOTIDE SEQUENCE</scope>
</reference>
<evidence type="ECO:0000313" key="1">
    <source>
        <dbReference type="EMBL" id="JAI07084.1"/>
    </source>
</evidence>
<accession>A0A0E9XZG3</accession>
<organism evidence="1">
    <name type="scientific">Anguilla anguilla</name>
    <name type="common">European freshwater eel</name>
    <name type="synonym">Muraena anguilla</name>
    <dbReference type="NCBI Taxonomy" id="7936"/>
    <lineage>
        <taxon>Eukaryota</taxon>
        <taxon>Metazoa</taxon>
        <taxon>Chordata</taxon>
        <taxon>Craniata</taxon>
        <taxon>Vertebrata</taxon>
        <taxon>Euteleostomi</taxon>
        <taxon>Actinopterygii</taxon>
        <taxon>Neopterygii</taxon>
        <taxon>Teleostei</taxon>
        <taxon>Anguilliformes</taxon>
        <taxon>Anguillidae</taxon>
        <taxon>Anguilla</taxon>
    </lineage>
</organism>
<name>A0A0E9XZG3_ANGAN</name>
<sequence>MMSSSTTASSSQVSSDEVP</sequence>
<dbReference type="EMBL" id="GBXM01001494">
    <property type="protein sequence ID" value="JAI07084.1"/>
    <property type="molecule type" value="Transcribed_RNA"/>
</dbReference>
<reference evidence="1" key="1">
    <citation type="submission" date="2014-11" db="EMBL/GenBank/DDBJ databases">
        <authorList>
            <person name="Amaro Gonzalez C."/>
        </authorList>
    </citation>
    <scope>NUCLEOTIDE SEQUENCE</scope>
</reference>
<dbReference type="AlphaFoldDB" id="A0A0E9XZG3"/>
<protein>
    <submittedName>
        <fullName evidence="1">Uncharacterized protein</fullName>
    </submittedName>
</protein>
<proteinExistence type="predicted"/>